<protein>
    <recommendedName>
        <fullName evidence="4">glucose-1-phosphate adenylyltransferase</fullName>
        <ecNumber evidence="4">2.7.7.27</ecNumber>
    </recommendedName>
</protein>
<reference evidence="12" key="2">
    <citation type="submission" date="2015-06" db="UniProtKB">
        <authorList>
            <consortium name="EnsemblPlants"/>
        </authorList>
    </citation>
    <scope>IDENTIFICATION</scope>
</reference>
<sequence>MLSLPLSCPLAPLGGVPDLLLGSSDPMTSVSPLHSSSLPPRPPPSLSPFPPLPFALHSSLCQIRLMDCVVCYKDGVGALGLWGGQATAARPGRRGVGRESGSSATTTTTTLARHDGCDGEGHYPAATQMPGEAAGWFRDTADAVENFFWALEHILSLSGDQLYRMDYMKLMQEDIGTIRLFFDANMALCEEEALDVLQEGH</sequence>
<keyword evidence="8" id="KW-0547">Nucleotide-binding</keyword>
<dbReference type="InterPro" id="IPR011831">
    <property type="entry name" value="ADP-Glc_PPase"/>
</dbReference>
<dbReference type="Gramene" id="ORUFI11G06120.3">
    <property type="protein sequence ID" value="ORUFI11G06120.3"/>
    <property type="gene ID" value="ORUFI11G06120"/>
</dbReference>
<dbReference type="EnsemblPlants" id="ORUFI11G06120.3">
    <property type="protein sequence ID" value="ORUFI11G06120.3"/>
    <property type="gene ID" value="ORUFI11G06120"/>
</dbReference>
<keyword evidence="6" id="KW-0808">Transferase</keyword>
<evidence type="ECO:0000313" key="12">
    <source>
        <dbReference type="EnsemblPlants" id="ORUFI11G06120.3"/>
    </source>
</evidence>
<dbReference type="UniPathway" id="UPA00152"/>
<name>A0A0E0R5G1_ORYRU</name>
<keyword evidence="7" id="KW-0548">Nucleotidyltransferase</keyword>
<keyword evidence="9" id="KW-0067">ATP-binding</keyword>
<comment type="pathway">
    <text evidence="2">Glycan biosynthesis; starch biosynthesis.</text>
</comment>
<evidence type="ECO:0000256" key="10">
    <source>
        <dbReference type="ARBA" id="ARBA00022922"/>
    </source>
</evidence>
<dbReference type="AlphaFoldDB" id="A0A0E0R5G1"/>
<evidence type="ECO:0000256" key="6">
    <source>
        <dbReference type="ARBA" id="ARBA00022679"/>
    </source>
</evidence>
<comment type="similarity">
    <text evidence="3">Belongs to the bacterial/plant glucose-1-phosphate adenylyltransferase family.</text>
</comment>
<dbReference type="GO" id="GO:0008878">
    <property type="term" value="F:glucose-1-phosphate adenylyltransferase activity"/>
    <property type="evidence" value="ECO:0007669"/>
    <property type="project" value="UniProtKB-EC"/>
</dbReference>
<evidence type="ECO:0000256" key="5">
    <source>
        <dbReference type="ARBA" id="ARBA00022533"/>
    </source>
</evidence>
<dbReference type="EC" id="2.7.7.27" evidence="4"/>
<dbReference type="GO" id="GO:0005978">
    <property type="term" value="P:glycogen biosynthetic process"/>
    <property type="evidence" value="ECO:0007669"/>
    <property type="project" value="InterPro"/>
</dbReference>
<proteinExistence type="inferred from homology"/>
<feature type="region of interest" description="Disordered" evidence="11">
    <location>
        <begin position="90"/>
        <end position="117"/>
    </location>
</feature>
<evidence type="ECO:0000256" key="9">
    <source>
        <dbReference type="ARBA" id="ARBA00022840"/>
    </source>
</evidence>
<feature type="compositionally biased region" description="Low complexity" evidence="11">
    <location>
        <begin position="99"/>
        <end position="110"/>
    </location>
</feature>
<accession>A0A0E0R5G1</accession>
<comment type="catalytic activity">
    <reaction evidence="1">
        <text>alpha-D-glucose 1-phosphate + ATP + H(+) = ADP-alpha-D-glucose + diphosphate</text>
        <dbReference type="Rhea" id="RHEA:12120"/>
        <dbReference type="ChEBI" id="CHEBI:15378"/>
        <dbReference type="ChEBI" id="CHEBI:30616"/>
        <dbReference type="ChEBI" id="CHEBI:33019"/>
        <dbReference type="ChEBI" id="CHEBI:57498"/>
        <dbReference type="ChEBI" id="CHEBI:58601"/>
        <dbReference type="EC" id="2.7.7.27"/>
    </reaction>
</comment>
<evidence type="ECO:0000256" key="7">
    <source>
        <dbReference type="ARBA" id="ARBA00022695"/>
    </source>
</evidence>
<keyword evidence="13" id="KW-1185">Reference proteome</keyword>
<organism evidence="12 13">
    <name type="scientific">Oryza rufipogon</name>
    <name type="common">Brownbeard rice</name>
    <name type="synonym">Asian wild rice</name>
    <dbReference type="NCBI Taxonomy" id="4529"/>
    <lineage>
        <taxon>Eukaryota</taxon>
        <taxon>Viridiplantae</taxon>
        <taxon>Streptophyta</taxon>
        <taxon>Embryophyta</taxon>
        <taxon>Tracheophyta</taxon>
        <taxon>Spermatophyta</taxon>
        <taxon>Magnoliopsida</taxon>
        <taxon>Liliopsida</taxon>
        <taxon>Poales</taxon>
        <taxon>Poaceae</taxon>
        <taxon>BOP clade</taxon>
        <taxon>Oryzoideae</taxon>
        <taxon>Oryzeae</taxon>
        <taxon>Oryzinae</taxon>
        <taxon>Oryza</taxon>
    </lineage>
</organism>
<keyword evidence="5" id="KW-0021">Allosteric enzyme</keyword>
<keyword evidence="10" id="KW-0750">Starch biosynthesis</keyword>
<dbReference type="Proteomes" id="UP000008022">
    <property type="component" value="Unassembled WGS sequence"/>
</dbReference>
<dbReference type="GO" id="GO:0019252">
    <property type="term" value="P:starch biosynthetic process"/>
    <property type="evidence" value="ECO:0007669"/>
    <property type="project" value="UniProtKB-UniPathway"/>
</dbReference>
<dbReference type="PANTHER" id="PTHR43523">
    <property type="entry name" value="GLUCOSE-1-PHOSPHATE ADENYLYLTRANSFERASE-RELATED"/>
    <property type="match status" value="1"/>
</dbReference>
<evidence type="ECO:0000313" key="13">
    <source>
        <dbReference type="Proteomes" id="UP000008022"/>
    </source>
</evidence>
<evidence type="ECO:0000256" key="2">
    <source>
        <dbReference type="ARBA" id="ARBA00004727"/>
    </source>
</evidence>
<evidence type="ECO:0000256" key="8">
    <source>
        <dbReference type="ARBA" id="ARBA00022741"/>
    </source>
</evidence>
<evidence type="ECO:0000256" key="11">
    <source>
        <dbReference type="SAM" id="MobiDB-lite"/>
    </source>
</evidence>
<evidence type="ECO:0000256" key="3">
    <source>
        <dbReference type="ARBA" id="ARBA00010443"/>
    </source>
</evidence>
<evidence type="ECO:0000256" key="1">
    <source>
        <dbReference type="ARBA" id="ARBA00000956"/>
    </source>
</evidence>
<dbReference type="PANTHER" id="PTHR43523:SF12">
    <property type="entry name" value="GLUCOSE-1-PHOSPHATE ADENYLYLTRANSFERASE LARGE SUBUNIT 1, CHLOROPLASTIC-RELATED"/>
    <property type="match status" value="1"/>
</dbReference>
<evidence type="ECO:0000256" key="4">
    <source>
        <dbReference type="ARBA" id="ARBA00012460"/>
    </source>
</evidence>
<reference evidence="13" key="1">
    <citation type="submission" date="2013-06" db="EMBL/GenBank/DDBJ databases">
        <authorList>
            <person name="Zhao Q."/>
        </authorList>
    </citation>
    <scope>NUCLEOTIDE SEQUENCE</scope>
    <source>
        <strain evidence="13">cv. W1943</strain>
    </source>
</reference>
<dbReference type="GO" id="GO:0005524">
    <property type="term" value="F:ATP binding"/>
    <property type="evidence" value="ECO:0007669"/>
    <property type="project" value="UniProtKB-KW"/>
</dbReference>